<sequence>MVAFTYYVSKHEISWIPFILDDYRGVGEKIGLEGSGITFRRVDETSKGDFAWVHTPNQDSSKCYSEAKVRGGNAVSGTHVLEDKFKLALLNQKTQSNIESLVFIGAAQVERWAAKYWSTDTHSDQLWMVKDSGANCGDGLFVTGRSNWSAVVEELHASERQSKRTIRFVIQKYIENPELWKGKFKYHIRMYVVVRGDLSAYLHSTALVHVANKPYNVQAIGLSDKEIHLTNVSKNHHNEDLFHGCPIVHLRTYLGDDRMNKVLRLFRETFESARPYMMNQKSPFDFSHIGADIMFDQAGEPYLLECNIPPCIGNYGDDMLEEQHHFFRDLFYSMTETFAVSVLDKNAKRQTSMWETIIGCSPPELVKYSEELVGLNKLSWTLFEKKAVKKQML</sequence>
<dbReference type="GO" id="GO:0015631">
    <property type="term" value="F:tubulin binding"/>
    <property type="evidence" value="ECO:0007669"/>
    <property type="project" value="TreeGrafter"/>
</dbReference>
<accession>A0A7S2SNY1</accession>
<keyword evidence="3" id="KW-0067">ATP-binding</keyword>
<dbReference type="GO" id="GO:0005524">
    <property type="term" value="F:ATP binding"/>
    <property type="evidence" value="ECO:0007669"/>
    <property type="project" value="UniProtKB-KW"/>
</dbReference>
<evidence type="ECO:0000256" key="1">
    <source>
        <dbReference type="ARBA" id="ARBA00022598"/>
    </source>
</evidence>
<dbReference type="EMBL" id="HBHK01025263">
    <property type="protein sequence ID" value="CAD9704750.1"/>
    <property type="molecule type" value="Transcribed_RNA"/>
</dbReference>
<proteinExistence type="predicted"/>
<dbReference type="GO" id="GO:0036064">
    <property type="term" value="C:ciliary basal body"/>
    <property type="evidence" value="ECO:0007669"/>
    <property type="project" value="TreeGrafter"/>
</dbReference>
<dbReference type="InterPro" id="IPR004344">
    <property type="entry name" value="TTL/TTLL_fam"/>
</dbReference>
<evidence type="ECO:0000256" key="3">
    <source>
        <dbReference type="ARBA" id="ARBA00022840"/>
    </source>
</evidence>
<dbReference type="PANTHER" id="PTHR12241">
    <property type="entry name" value="TUBULIN POLYGLUTAMYLASE"/>
    <property type="match status" value="1"/>
</dbReference>
<name>A0A7S2SNY1_9STRA</name>
<reference evidence="4" key="1">
    <citation type="submission" date="2021-01" db="EMBL/GenBank/DDBJ databases">
        <authorList>
            <person name="Corre E."/>
            <person name="Pelletier E."/>
            <person name="Niang G."/>
            <person name="Scheremetjew M."/>
            <person name="Finn R."/>
            <person name="Kale V."/>
            <person name="Holt S."/>
            <person name="Cochrane G."/>
            <person name="Meng A."/>
            <person name="Brown T."/>
            <person name="Cohen L."/>
        </authorList>
    </citation>
    <scope>NUCLEOTIDE SEQUENCE</scope>
    <source>
        <strain evidence="4">NY070348D</strain>
    </source>
</reference>
<evidence type="ECO:0000313" key="4">
    <source>
        <dbReference type="EMBL" id="CAD9704750.1"/>
    </source>
</evidence>
<dbReference type="Gene3D" id="3.30.470.20">
    <property type="entry name" value="ATP-grasp fold, B domain"/>
    <property type="match status" value="1"/>
</dbReference>
<dbReference type="SUPFAM" id="SSF56059">
    <property type="entry name" value="Glutathione synthetase ATP-binding domain-like"/>
    <property type="match status" value="1"/>
</dbReference>
<protein>
    <recommendedName>
        <fullName evidence="5">Tubulin-tyrosine ligase</fullName>
    </recommendedName>
</protein>
<evidence type="ECO:0000256" key="2">
    <source>
        <dbReference type="ARBA" id="ARBA00022741"/>
    </source>
</evidence>
<gene>
    <name evidence="4" type="ORF">QSP1433_LOCUS15922</name>
</gene>
<dbReference type="Pfam" id="PF03133">
    <property type="entry name" value="TTL"/>
    <property type="match status" value="1"/>
</dbReference>
<dbReference type="GO" id="GO:0070740">
    <property type="term" value="F:tubulin-glutamic acid ligase activity"/>
    <property type="evidence" value="ECO:0007669"/>
    <property type="project" value="TreeGrafter"/>
</dbReference>
<dbReference type="GO" id="GO:0000226">
    <property type="term" value="P:microtubule cytoskeleton organization"/>
    <property type="evidence" value="ECO:0007669"/>
    <property type="project" value="TreeGrafter"/>
</dbReference>
<keyword evidence="2" id="KW-0547">Nucleotide-binding</keyword>
<organism evidence="4">
    <name type="scientific">Mucochytrium quahogii</name>
    <dbReference type="NCBI Taxonomy" id="96639"/>
    <lineage>
        <taxon>Eukaryota</taxon>
        <taxon>Sar</taxon>
        <taxon>Stramenopiles</taxon>
        <taxon>Bigyra</taxon>
        <taxon>Labyrinthulomycetes</taxon>
        <taxon>Thraustochytrida</taxon>
        <taxon>Thraustochytriidae</taxon>
        <taxon>Mucochytrium</taxon>
    </lineage>
</organism>
<dbReference type="AlphaFoldDB" id="A0A7S2SNY1"/>
<keyword evidence="1" id="KW-0436">Ligase</keyword>
<evidence type="ECO:0008006" key="5">
    <source>
        <dbReference type="Google" id="ProtNLM"/>
    </source>
</evidence>
<dbReference type="PROSITE" id="PS51221">
    <property type="entry name" value="TTL"/>
    <property type="match status" value="1"/>
</dbReference>